<keyword evidence="2" id="KW-0169">Cobalamin biosynthesis</keyword>
<dbReference type="PANTHER" id="PTHR47036:SF1">
    <property type="entry name" value="COBALT-FACTOR III C(17)-METHYLTRANSFERASE-RELATED"/>
    <property type="match status" value="1"/>
</dbReference>
<dbReference type="SUPFAM" id="SSF53790">
    <property type="entry name" value="Tetrapyrrole methylase"/>
    <property type="match status" value="1"/>
</dbReference>
<evidence type="ECO:0000313" key="9">
    <source>
        <dbReference type="Proteomes" id="UP000276741"/>
    </source>
</evidence>
<sequence>MKRGKIYLLGTGPGSPDLRTLRTVEALKESDVVVTYRTYAQLIGDLLGGKEVVTADMKEELFRARIAIEKAQEGKVVSLVSSGDPQVYGMASPTMEMMCRRGVDLDVEVVPGVTAATAAAAKLGAPLAMDFAAVSLSDLLTPREEILRKVDRAAEADFELVFYNPISHSLLKEAMQVVSKYRVPSTPVGLVRGVYRPEEKVILTTLGEWQSHLNEVNMVTTLIVGNSRTYVCNGRMITPRGYDRRYRF</sequence>
<dbReference type="Gene3D" id="3.30.950.10">
    <property type="entry name" value="Methyltransferase, Cobalt-precorrin-4 Transmethylase, Domain 2"/>
    <property type="match status" value="1"/>
</dbReference>
<dbReference type="InterPro" id="IPR035996">
    <property type="entry name" value="4pyrrol_Methylase_sf"/>
</dbReference>
<dbReference type="Gene3D" id="3.40.1010.10">
    <property type="entry name" value="Cobalt-precorrin-4 Transmethylase, Domain 1"/>
    <property type="match status" value="1"/>
</dbReference>
<evidence type="ECO:0000256" key="3">
    <source>
        <dbReference type="ARBA" id="ARBA00022603"/>
    </source>
</evidence>
<dbReference type="AlphaFoldDB" id="A0A348B2N3"/>
<keyword evidence="3 7" id="KW-0489">Methyltransferase</keyword>
<comment type="pathway">
    <text evidence="1">Cofactor biosynthesis; adenosylcobalamin biosynthesis.</text>
</comment>
<reference evidence="8" key="1">
    <citation type="journal article" date="2014" name="Int. J. Syst. Evol. Microbiol.">
        <title>Complete genome sequence of Corynebacterium casei LMG S-19264T (=DSM 44701T), isolated from a smear-ripened cheese.</title>
        <authorList>
            <consortium name="US DOE Joint Genome Institute (JGI-PGF)"/>
            <person name="Walter F."/>
            <person name="Albersmeier A."/>
            <person name="Kalinowski J."/>
            <person name="Ruckert C."/>
        </authorList>
    </citation>
    <scope>NUCLEOTIDE SEQUENCE</scope>
    <source>
        <strain evidence="8">JCM 31740</strain>
    </source>
</reference>
<dbReference type="InterPro" id="IPR014776">
    <property type="entry name" value="4pyrrole_Mease_sub2"/>
</dbReference>
<dbReference type="NCBIfam" id="NF004423">
    <property type="entry name" value="PRK05765.1"/>
    <property type="match status" value="1"/>
</dbReference>
<evidence type="ECO:0000256" key="2">
    <source>
        <dbReference type="ARBA" id="ARBA00022573"/>
    </source>
</evidence>
<dbReference type="InterPro" id="IPR000878">
    <property type="entry name" value="4pyrrol_Mease"/>
</dbReference>
<dbReference type="Proteomes" id="UP000616143">
    <property type="component" value="Unassembled WGS sequence"/>
</dbReference>
<gene>
    <name evidence="8" type="ORF">GCM10007116_13330</name>
    <name evidence="7" type="ORF">HS1genome_0824</name>
</gene>
<dbReference type="GO" id="GO:0009236">
    <property type="term" value="P:cobalamin biosynthetic process"/>
    <property type="evidence" value="ECO:0007669"/>
    <property type="project" value="UniProtKB-UniPathway"/>
</dbReference>
<dbReference type="GO" id="GO:0030789">
    <property type="term" value="F:precorrin-3B C17-methyltransferase activity"/>
    <property type="evidence" value="ECO:0007669"/>
    <property type="project" value="UniProtKB-EC"/>
</dbReference>
<dbReference type="PANTHER" id="PTHR47036">
    <property type="entry name" value="COBALT-FACTOR III C(17)-METHYLTRANSFERASE-RELATED"/>
    <property type="match status" value="1"/>
</dbReference>
<dbReference type="RefSeq" id="WP_126449746.1">
    <property type="nucleotide sequence ID" value="NZ_AP018553.1"/>
</dbReference>
<dbReference type="InterPro" id="IPR006363">
    <property type="entry name" value="Cbl_synth_CobJ/CibH_dom"/>
</dbReference>
<proteinExistence type="predicted"/>
<dbReference type="CDD" id="cd11646">
    <property type="entry name" value="Precorrin_3B_C17_MT"/>
    <property type="match status" value="1"/>
</dbReference>
<reference evidence="9" key="2">
    <citation type="submission" date="2018-04" db="EMBL/GenBank/DDBJ databases">
        <title>Complete genome sequence of Sulfodiicoccus acidiphilus strain HS-1.</title>
        <authorList>
            <person name="Sakai H.D."/>
            <person name="Kurosawa N."/>
        </authorList>
    </citation>
    <scope>NUCLEOTIDE SEQUENCE [LARGE SCALE GENOMIC DNA]</scope>
    <source>
        <strain evidence="9">HS-1</strain>
    </source>
</reference>
<dbReference type="InterPro" id="IPR051810">
    <property type="entry name" value="Precorrin_MeTrfase"/>
</dbReference>
<evidence type="ECO:0000313" key="7">
    <source>
        <dbReference type="EMBL" id="BBD72435.1"/>
    </source>
</evidence>
<reference evidence="7" key="3">
    <citation type="journal article" date="2019" name="BMC Res. Notes">
        <title>Complete genome sequence of the Sulfodiicoccus acidiphilus strain HS-1T, the first crenarchaeon that lacks polB3, isolated from an acidic hot spring in Ohwaku-dani, Hakone, Japan.</title>
        <authorList>
            <person name="Sakai H.D."/>
            <person name="Kurosawa N."/>
        </authorList>
    </citation>
    <scope>NUCLEOTIDE SEQUENCE</scope>
    <source>
        <strain evidence="7">HS-1</strain>
    </source>
</reference>
<keyword evidence="5" id="KW-0949">S-adenosyl-L-methionine</keyword>
<reference evidence="8" key="4">
    <citation type="submission" date="2020-09" db="EMBL/GenBank/DDBJ databases">
        <authorList>
            <person name="Sun Q."/>
            <person name="Ohkuma M."/>
        </authorList>
    </citation>
    <scope>NUCLEOTIDE SEQUENCE</scope>
    <source>
        <strain evidence="8">JCM 31740</strain>
    </source>
</reference>
<evidence type="ECO:0000256" key="4">
    <source>
        <dbReference type="ARBA" id="ARBA00022679"/>
    </source>
</evidence>
<dbReference type="EMBL" id="AP018553">
    <property type="protein sequence ID" value="BBD72435.1"/>
    <property type="molecule type" value="Genomic_DNA"/>
</dbReference>
<feature type="domain" description="Tetrapyrrole methylase" evidence="6">
    <location>
        <begin position="5"/>
        <end position="208"/>
    </location>
</feature>
<keyword evidence="4 7" id="KW-0808">Transferase</keyword>
<dbReference type="OrthoDB" id="35891at2157"/>
<dbReference type="UniPathway" id="UPA00148"/>
<dbReference type="GO" id="GO:0032259">
    <property type="term" value="P:methylation"/>
    <property type="evidence" value="ECO:0007669"/>
    <property type="project" value="UniProtKB-KW"/>
</dbReference>
<name>A0A348B2N3_9CREN</name>
<accession>A0A348B2N3</accession>
<evidence type="ECO:0000256" key="1">
    <source>
        <dbReference type="ARBA" id="ARBA00004953"/>
    </source>
</evidence>
<dbReference type="Pfam" id="PF00590">
    <property type="entry name" value="TP_methylase"/>
    <property type="match status" value="1"/>
</dbReference>
<dbReference type="KEGG" id="sacd:HS1genome_0824"/>
<evidence type="ECO:0000313" key="8">
    <source>
        <dbReference type="EMBL" id="GGT97151.1"/>
    </source>
</evidence>
<dbReference type="EC" id="2.1.1.131" evidence="7"/>
<dbReference type="NCBIfam" id="TIGR01466">
    <property type="entry name" value="cobJ_cbiH"/>
    <property type="match status" value="1"/>
</dbReference>
<evidence type="ECO:0000256" key="5">
    <source>
        <dbReference type="ARBA" id="ARBA00022691"/>
    </source>
</evidence>
<organism evidence="7 9">
    <name type="scientific">Sulfodiicoccus acidiphilus</name>
    <dbReference type="NCBI Taxonomy" id="1670455"/>
    <lineage>
        <taxon>Archaea</taxon>
        <taxon>Thermoproteota</taxon>
        <taxon>Thermoprotei</taxon>
        <taxon>Sulfolobales</taxon>
        <taxon>Sulfolobaceae</taxon>
        <taxon>Sulfodiicoccus</taxon>
    </lineage>
</organism>
<keyword evidence="9" id="KW-1185">Reference proteome</keyword>
<dbReference type="InterPro" id="IPR014777">
    <property type="entry name" value="4pyrrole_Mease_sub1"/>
</dbReference>
<evidence type="ECO:0000259" key="6">
    <source>
        <dbReference type="Pfam" id="PF00590"/>
    </source>
</evidence>
<dbReference type="Proteomes" id="UP000276741">
    <property type="component" value="Chromosome"/>
</dbReference>
<dbReference type="GeneID" id="38666326"/>
<protein>
    <submittedName>
        <fullName evidence="7">Precorrin-3B C(17)-methyltransferase</fullName>
        <ecNumber evidence="7">2.1.1.131</ecNumber>
    </submittedName>
</protein>
<dbReference type="EMBL" id="BMQS01000011">
    <property type="protein sequence ID" value="GGT97151.1"/>
    <property type="molecule type" value="Genomic_DNA"/>
</dbReference>